<gene>
    <name evidence="1" type="ORF">PYW08_000205</name>
</gene>
<dbReference type="EMBL" id="CM056777">
    <property type="protein sequence ID" value="KAJ8737610.1"/>
    <property type="molecule type" value="Genomic_DNA"/>
</dbReference>
<accession>A0ACC2RA36</accession>
<proteinExistence type="predicted"/>
<keyword evidence="2" id="KW-1185">Reference proteome</keyword>
<sequence length="383" mass="43177">MVYDYFDKYTFLCEMYDDGIDAIVELVLNFFPYDNSCQVINTKKGSNLLRRIHAPFLKPNMLQVGNIVNVFSKLLFIKDCAPVTMRTLFTHSETTFAMIKPVSPSEHGKILTFITRKGFRIVNMKNGRINKDFAKDLYSRLSGNSMLPIIIDYVTSDDVIGLELVGPHAVTEWRRVLGATDPAEAAPGTLRKLYGENMLKNVAHGTNTTREAKKAIEAFFGEENGKPKISFRATFKNCTCCVIKPHAIIDGNVGNIIEHISTSDKFYVSALAMFSLTIPDAKEFYEIYEGIIPAYEAMCIQLAEGKCLALEVKCKDPNLNVVCEFRKLCGPRDPNLCRQLYPESIRALYGKTPIHNAVHCTDLPEDGEMEVQYFFKLLANTSR</sequence>
<evidence type="ECO:0000313" key="2">
    <source>
        <dbReference type="Proteomes" id="UP001231649"/>
    </source>
</evidence>
<comment type="caution">
    <text evidence="1">The sequence shown here is derived from an EMBL/GenBank/DDBJ whole genome shotgun (WGS) entry which is preliminary data.</text>
</comment>
<reference evidence="1" key="1">
    <citation type="submission" date="2023-03" db="EMBL/GenBank/DDBJ databases">
        <title>Chromosome-level genomes of two armyworms, Mythimna separata and Mythimna loreyi, provide insights into the biosynthesis and reception of sex pheromones.</title>
        <authorList>
            <person name="Zhao H."/>
        </authorList>
    </citation>
    <scope>NUCLEOTIDE SEQUENCE</scope>
    <source>
        <strain evidence="1">BeijingLab</strain>
    </source>
</reference>
<dbReference type="Proteomes" id="UP001231649">
    <property type="component" value="Chromosome 1"/>
</dbReference>
<protein>
    <submittedName>
        <fullName evidence="1">Uncharacterized protein</fullName>
    </submittedName>
</protein>
<organism evidence="1 2">
    <name type="scientific">Mythimna loreyi</name>
    <dbReference type="NCBI Taxonomy" id="667449"/>
    <lineage>
        <taxon>Eukaryota</taxon>
        <taxon>Metazoa</taxon>
        <taxon>Ecdysozoa</taxon>
        <taxon>Arthropoda</taxon>
        <taxon>Hexapoda</taxon>
        <taxon>Insecta</taxon>
        <taxon>Pterygota</taxon>
        <taxon>Neoptera</taxon>
        <taxon>Endopterygota</taxon>
        <taxon>Lepidoptera</taxon>
        <taxon>Glossata</taxon>
        <taxon>Ditrysia</taxon>
        <taxon>Noctuoidea</taxon>
        <taxon>Noctuidae</taxon>
        <taxon>Noctuinae</taxon>
        <taxon>Hadenini</taxon>
        <taxon>Mythimna</taxon>
    </lineage>
</organism>
<evidence type="ECO:0000313" key="1">
    <source>
        <dbReference type="EMBL" id="KAJ8737610.1"/>
    </source>
</evidence>
<name>A0ACC2RA36_9NEOP</name>